<name>A0AAV7VFD1_PLEWA</name>
<feature type="compositionally biased region" description="Polar residues" evidence="10">
    <location>
        <begin position="532"/>
        <end position="553"/>
    </location>
</feature>
<keyword evidence="7 9" id="KW-0539">Nucleus</keyword>
<evidence type="ECO:0000313" key="12">
    <source>
        <dbReference type="EMBL" id="KAJ1200017.1"/>
    </source>
</evidence>
<dbReference type="InterPro" id="IPR019680">
    <property type="entry name" value="Mediator_Med1"/>
</dbReference>
<dbReference type="EMBL" id="JANPWB010000003">
    <property type="protein sequence ID" value="KAJ1200017.1"/>
    <property type="molecule type" value="Genomic_DNA"/>
</dbReference>
<keyword evidence="4 9" id="KW-0805">Transcription regulation</keyword>
<keyword evidence="13" id="KW-1185">Reference proteome</keyword>
<feature type="compositionally biased region" description="Polar residues" evidence="10">
    <location>
        <begin position="504"/>
        <end position="519"/>
    </location>
</feature>
<dbReference type="GO" id="GO:0097067">
    <property type="term" value="P:cellular response to thyroid hormone stimulus"/>
    <property type="evidence" value="ECO:0007669"/>
    <property type="project" value="TreeGrafter"/>
</dbReference>
<dbReference type="GO" id="GO:0003712">
    <property type="term" value="F:transcription coregulator activity"/>
    <property type="evidence" value="ECO:0007669"/>
    <property type="project" value="InterPro"/>
</dbReference>
<reference evidence="12" key="1">
    <citation type="journal article" date="2022" name="bioRxiv">
        <title>Sequencing and chromosome-scale assembly of the giantPleurodeles waltlgenome.</title>
        <authorList>
            <person name="Brown T."/>
            <person name="Elewa A."/>
            <person name="Iarovenko S."/>
            <person name="Subramanian E."/>
            <person name="Araus A.J."/>
            <person name="Petzold A."/>
            <person name="Susuki M."/>
            <person name="Suzuki K.-i.T."/>
            <person name="Hayashi T."/>
            <person name="Toyoda A."/>
            <person name="Oliveira C."/>
            <person name="Osipova E."/>
            <person name="Leigh N.D."/>
            <person name="Simon A."/>
            <person name="Yun M.H."/>
        </authorList>
    </citation>
    <scope>NUCLEOTIDE SEQUENCE</scope>
    <source>
        <strain evidence="12">20211129_DDA</strain>
        <tissue evidence="12">Liver</tissue>
    </source>
</reference>
<dbReference type="AlphaFoldDB" id="A0AAV7VFD1"/>
<evidence type="ECO:0000256" key="1">
    <source>
        <dbReference type="ARBA" id="ARBA00004123"/>
    </source>
</evidence>
<organism evidence="12 13">
    <name type="scientific">Pleurodeles waltl</name>
    <name type="common">Iberian ribbed newt</name>
    <dbReference type="NCBI Taxonomy" id="8319"/>
    <lineage>
        <taxon>Eukaryota</taxon>
        <taxon>Metazoa</taxon>
        <taxon>Chordata</taxon>
        <taxon>Craniata</taxon>
        <taxon>Vertebrata</taxon>
        <taxon>Euteleostomi</taxon>
        <taxon>Amphibia</taxon>
        <taxon>Batrachia</taxon>
        <taxon>Caudata</taxon>
        <taxon>Salamandroidea</taxon>
        <taxon>Salamandridae</taxon>
        <taxon>Pleurodelinae</taxon>
        <taxon>Pleurodeles</taxon>
    </lineage>
</organism>
<sequence>MVNRLELLSKQKGLEYHISPTGKGCYITSEMFYVEVMVKKNGEVVDVKLAHHGEAPMVCEELLNLLRVKNFDAFGKNLEGLLAIYQVPGDRESKAKVHIALQSLEKDLMGIFMLDGKTTNSDTIAAILHGKVGHVVPRSGGSPMTVEYYASPYQLLENKLNPGSRVHGMKAMVIVGGTDALHKLPITPLLSDSQPMDSSNPVFLTLTDDLCMDLPACFYLTFPQPIPVMLCLIQKIQNITGFPVTGTKVGPLYDLIVKSTLPEDVNHNTMMEKTRFLVTLPGCQKHCYFINNCSWKGDVLMGILVSKIAFTHPQHVSPVLEVLRHQHAYNNLISSCVTDCVADSTLSDFLVFEVFPQTDTCFCITFQNPLGSSLACVAVDVQNAREIQCCLHVDSGSQAAVCTNEFIARVLQCCLSLPVTMRAVFKKAPKIEEICETERSTVNFEQLQTLKNNFEKSQIFTVKEDFEQVHTLKMHEHMVQSPKLKTEVIPPAAPMDDDEHASQPCDSSMATSEANGHQTDACSDARIFHVLDSSSEDAQPNGHYDQNNSTTDNVLEPVLNTASEPNTC</sequence>
<evidence type="ECO:0000259" key="11">
    <source>
        <dbReference type="Pfam" id="PF10744"/>
    </source>
</evidence>
<dbReference type="GO" id="GO:0046966">
    <property type="term" value="F:nuclear thyroid hormone receptor binding"/>
    <property type="evidence" value="ECO:0007669"/>
    <property type="project" value="TreeGrafter"/>
</dbReference>
<dbReference type="PANTHER" id="PTHR12881:SF10">
    <property type="entry name" value="MEDIATOR OF RNA POLYMERASE II TRANSCRIPTION SUBUNIT 1"/>
    <property type="match status" value="1"/>
</dbReference>
<feature type="region of interest" description="Disordered" evidence="10">
    <location>
        <begin position="489"/>
        <end position="519"/>
    </location>
</feature>
<dbReference type="Pfam" id="PF10744">
    <property type="entry name" value="Med1"/>
    <property type="match status" value="1"/>
</dbReference>
<evidence type="ECO:0000256" key="9">
    <source>
        <dbReference type="RuleBase" id="RU364059"/>
    </source>
</evidence>
<dbReference type="GO" id="GO:0045944">
    <property type="term" value="P:positive regulation of transcription by RNA polymerase II"/>
    <property type="evidence" value="ECO:0007669"/>
    <property type="project" value="UniProtKB-ARBA"/>
</dbReference>
<evidence type="ECO:0000256" key="4">
    <source>
        <dbReference type="ARBA" id="ARBA00023015"/>
    </source>
</evidence>
<accession>A0AAV7VFD1</accession>
<evidence type="ECO:0000256" key="5">
    <source>
        <dbReference type="ARBA" id="ARBA00023159"/>
    </source>
</evidence>
<keyword evidence="6 9" id="KW-0804">Transcription</keyword>
<evidence type="ECO:0000256" key="10">
    <source>
        <dbReference type="SAM" id="MobiDB-lite"/>
    </source>
</evidence>
<evidence type="ECO:0000313" key="13">
    <source>
        <dbReference type="Proteomes" id="UP001066276"/>
    </source>
</evidence>
<comment type="similarity">
    <text evidence="2 9">Belongs to the Mediator complex subunit 1 family.</text>
</comment>
<dbReference type="GO" id="GO:0042974">
    <property type="term" value="F:nuclear retinoic acid receptor binding"/>
    <property type="evidence" value="ECO:0007669"/>
    <property type="project" value="TreeGrafter"/>
</dbReference>
<dbReference type="GO" id="GO:0016592">
    <property type="term" value="C:mediator complex"/>
    <property type="evidence" value="ECO:0007669"/>
    <property type="project" value="InterPro"/>
</dbReference>
<dbReference type="PANTHER" id="PTHR12881">
    <property type="entry name" value="MEDIATOR OF RNA POLYMERASE II TRANSCRIPTION SUBUNIT 1"/>
    <property type="match status" value="1"/>
</dbReference>
<comment type="subcellular location">
    <subcellularLocation>
        <location evidence="1 9">Nucleus</location>
    </subcellularLocation>
</comment>
<evidence type="ECO:0000256" key="6">
    <source>
        <dbReference type="ARBA" id="ARBA00023163"/>
    </source>
</evidence>
<comment type="caution">
    <text evidence="12">The sequence shown here is derived from an EMBL/GenBank/DDBJ whole genome shotgun (WGS) entry which is preliminary data.</text>
</comment>
<gene>
    <name evidence="12" type="ORF">NDU88_003846</name>
</gene>
<dbReference type="InterPro" id="IPR051999">
    <property type="entry name" value="Mediator_complex_subunit_1"/>
</dbReference>
<evidence type="ECO:0000256" key="3">
    <source>
        <dbReference type="ARBA" id="ARBA00020612"/>
    </source>
</evidence>
<comment type="function">
    <text evidence="9">Component of the Mediator complex, a coactivator involved in the regulated transcription of nearly all RNA polymerase II-dependent genes. Mediator functions as a bridge to convey information from gene-specific regulatory proteins to the basal RNA polymerase II transcription machinery. Mediator is recruited to promoters by direct interactions with regulatory proteins and serves as a scaffold for the assembly of a functional preinitiation complex with RNA polymerase II and the general transcription factors.</text>
</comment>
<evidence type="ECO:0000256" key="2">
    <source>
        <dbReference type="ARBA" id="ARBA00006210"/>
    </source>
</evidence>
<feature type="domain" description="Mediator complex subunit Med1" evidence="11">
    <location>
        <begin position="1"/>
        <end position="337"/>
    </location>
</feature>
<protein>
    <recommendedName>
        <fullName evidence="3 9">Mediator of RNA polymerase II transcription subunit 1</fullName>
    </recommendedName>
    <alternativeName>
        <fullName evidence="8 9">Mediator complex subunit 1</fullName>
    </alternativeName>
</protein>
<keyword evidence="5 9" id="KW-0010">Activator</keyword>
<dbReference type="GO" id="GO:0042809">
    <property type="term" value="F:nuclear vitamin D receptor binding"/>
    <property type="evidence" value="ECO:0007669"/>
    <property type="project" value="TreeGrafter"/>
</dbReference>
<dbReference type="Proteomes" id="UP001066276">
    <property type="component" value="Chromosome 2_1"/>
</dbReference>
<evidence type="ECO:0000256" key="8">
    <source>
        <dbReference type="ARBA" id="ARBA00031254"/>
    </source>
</evidence>
<feature type="region of interest" description="Disordered" evidence="10">
    <location>
        <begin position="531"/>
        <end position="568"/>
    </location>
</feature>
<evidence type="ECO:0000256" key="7">
    <source>
        <dbReference type="ARBA" id="ARBA00023242"/>
    </source>
</evidence>
<proteinExistence type="inferred from homology"/>